<keyword evidence="3" id="KW-0813">Transport</keyword>
<evidence type="ECO:0000256" key="1">
    <source>
        <dbReference type="ARBA" id="ARBA00004162"/>
    </source>
</evidence>
<dbReference type="GO" id="GO:0005886">
    <property type="term" value="C:plasma membrane"/>
    <property type="evidence" value="ECO:0007669"/>
    <property type="project" value="UniProtKB-SubCell"/>
</dbReference>
<evidence type="ECO:0000256" key="5">
    <source>
        <dbReference type="ARBA" id="ARBA00022692"/>
    </source>
</evidence>
<dbReference type="Pfam" id="PF02699">
    <property type="entry name" value="YajC"/>
    <property type="match status" value="1"/>
</dbReference>
<evidence type="ECO:0000256" key="4">
    <source>
        <dbReference type="ARBA" id="ARBA00022475"/>
    </source>
</evidence>
<protein>
    <submittedName>
        <fullName evidence="11">Preprotein translocase subunit YajC</fullName>
    </submittedName>
</protein>
<evidence type="ECO:0000256" key="3">
    <source>
        <dbReference type="ARBA" id="ARBA00022448"/>
    </source>
</evidence>
<dbReference type="PANTHER" id="PTHR33909">
    <property type="entry name" value="SEC TRANSLOCON ACCESSORY COMPLEX SUBUNIT YAJC"/>
    <property type="match status" value="1"/>
</dbReference>
<evidence type="ECO:0000256" key="8">
    <source>
        <dbReference type="ARBA" id="ARBA00023010"/>
    </source>
</evidence>
<gene>
    <name evidence="11" type="primary">yajC</name>
    <name evidence="11" type="ORF">FXF47_04325</name>
</gene>
<dbReference type="EMBL" id="VSIX01000035">
    <property type="protein sequence ID" value="TYB31373.1"/>
    <property type="molecule type" value="Genomic_DNA"/>
</dbReference>
<comment type="subcellular location">
    <subcellularLocation>
        <location evidence="1">Cell membrane</location>
        <topology evidence="1">Single-pass membrane protein</topology>
    </subcellularLocation>
</comment>
<evidence type="ECO:0000256" key="10">
    <source>
        <dbReference type="SAM" id="Phobius"/>
    </source>
</evidence>
<proteinExistence type="inferred from homology"/>
<keyword evidence="4" id="KW-1003">Cell membrane</keyword>
<keyword evidence="12" id="KW-1185">Reference proteome</keyword>
<evidence type="ECO:0000313" key="12">
    <source>
        <dbReference type="Proteomes" id="UP000324143"/>
    </source>
</evidence>
<reference evidence="11" key="1">
    <citation type="submission" date="2019-08" db="EMBL/GenBank/DDBJ databases">
        <title>Genomic characterization of a novel candidate phylum (ARYD3) from a high temperature, high salinity tertiary oil reservoir in north central Oklahoma, USA.</title>
        <authorList>
            <person name="Youssef N.H."/>
            <person name="Yadav A."/>
            <person name="Elshahed M.S."/>
        </authorList>
    </citation>
    <scope>NUCLEOTIDE SEQUENCE [LARGE SCALE GENOMIC DNA]</scope>
    <source>
        <strain evidence="11">ARYD3</strain>
    </source>
</reference>
<feature type="transmembrane region" description="Helical" evidence="10">
    <location>
        <begin position="24"/>
        <end position="43"/>
    </location>
</feature>
<keyword evidence="6" id="KW-0653">Protein transport</keyword>
<dbReference type="InterPro" id="IPR003849">
    <property type="entry name" value="Preprotein_translocase_YajC"/>
</dbReference>
<keyword evidence="5 10" id="KW-0812">Transmembrane</keyword>
<dbReference type="Proteomes" id="UP000324143">
    <property type="component" value="Unassembled WGS sequence"/>
</dbReference>
<keyword evidence="8" id="KW-0811">Translocation</keyword>
<evidence type="ECO:0000313" key="11">
    <source>
        <dbReference type="EMBL" id="TYB31373.1"/>
    </source>
</evidence>
<evidence type="ECO:0000256" key="9">
    <source>
        <dbReference type="ARBA" id="ARBA00023136"/>
    </source>
</evidence>
<dbReference type="SMART" id="SM01323">
    <property type="entry name" value="YajC"/>
    <property type="match status" value="1"/>
</dbReference>
<organism evidence="11 12">
    <name type="scientific">Candidatus Mcinerneyibacterium aminivorans</name>
    <dbReference type="NCBI Taxonomy" id="2703815"/>
    <lineage>
        <taxon>Bacteria</taxon>
        <taxon>Candidatus Macinerneyibacteriota</taxon>
        <taxon>Candidatus Mcinerneyibacteria</taxon>
        <taxon>Candidatus Mcinerneyibacteriales</taxon>
        <taxon>Candidatus Mcinerneyibacteriaceae</taxon>
        <taxon>Candidatus Mcinerneyibacterium</taxon>
    </lineage>
</organism>
<dbReference type="PRINTS" id="PR01853">
    <property type="entry name" value="YAJCTRNLCASE"/>
</dbReference>
<dbReference type="PANTHER" id="PTHR33909:SF1">
    <property type="entry name" value="SEC TRANSLOCON ACCESSORY COMPLEX SUBUNIT YAJC"/>
    <property type="match status" value="1"/>
</dbReference>
<sequence>MNLLLSSNFLLSILQKGGESEGSFLLSILPFVLIFVVFYFVLIRPQKKQREKHEKMVESLKPGDHVITNSGIYGTIVKIEGKKATIRVADGVKLEFLKSSVANKVNQQSEKEEE</sequence>
<comment type="caution">
    <text evidence="11">The sequence shown here is derived from an EMBL/GenBank/DDBJ whole genome shotgun (WGS) entry which is preliminary data.</text>
</comment>
<name>A0A5D0MIE4_9BACT</name>
<keyword evidence="9 10" id="KW-0472">Membrane</keyword>
<dbReference type="GO" id="GO:0015031">
    <property type="term" value="P:protein transport"/>
    <property type="evidence" value="ECO:0007669"/>
    <property type="project" value="UniProtKB-KW"/>
</dbReference>
<keyword evidence="7 10" id="KW-1133">Transmembrane helix</keyword>
<evidence type="ECO:0000256" key="6">
    <source>
        <dbReference type="ARBA" id="ARBA00022927"/>
    </source>
</evidence>
<comment type="similarity">
    <text evidence="2">Belongs to the YajC family.</text>
</comment>
<dbReference type="AlphaFoldDB" id="A0A5D0MIE4"/>
<evidence type="ECO:0000256" key="7">
    <source>
        <dbReference type="ARBA" id="ARBA00022989"/>
    </source>
</evidence>
<dbReference type="NCBIfam" id="TIGR00739">
    <property type="entry name" value="yajC"/>
    <property type="match status" value="1"/>
</dbReference>
<accession>A0A5D0MIE4</accession>
<evidence type="ECO:0000256" key="2">
    <source>
        <dbReference type="ARBA" id="ARBA00006742"/>
    </source>
</evidence>